<dbReference type="Gene3D" id="3.60.10.10">
    <property type="entry name" value="Endonuclease/exonuclease/phosphatase"/>
    <property type="match status" value="1"/>
</dbReference>
<reference evidence="1 2" key="1">
    <citation type="submission" date="2022-05" db="EMBL/GenBank/DDBJ databases">
        <authorList>
            <consortium name="Genoscope - CEA"/>
            <person name="William W."/>
        </authorList>
    </citation>
    <scope>NUCLEOTIDE SEQUENCE [LARGE SCALE GENOMIC DNA]</scope>
</reference>
<feature type="non-terminal residue" evidence="1">
    <location>
        <position position="127"/>
    </location>
</feature>
<dbReference type="InterPro" id="IPR036691">
    <property type="entry name" value="Endo/exonu/phosph_ase_sf"/>
</dbReference>
<dbReference type="Proteomes" id="UP001159428">
    <property type="component" value="Unassembled WGS sequence"/>
</dbReference>
<comment type="caution">
    <text evidence="1">The sequence shown here is derived from an EMBL/GenBank/DDBJ whole genome shotgun (WGS) entry which is preliminary data.</text>
</comment>
<dbReference type="EMBL" id="CALNXJ010000181">
    <property type="protein sequence ID" value="CAH3168468.1"/>
    <property type="molecule type" value="Genomic_DNA"/>
</dbReference>
<evidence type="ECO:0000313" key="2">
    <source>
        <dbReference type="Proteomes" id="UP001159428"/>
    </source>
</evidence>
<name>A0AAU9Y4T8_9CNID</name>
<evidence type="ECO:0000313" key="1">
    <source>
        <dbReference type="EMBL" id="CAH3168468.1"/>
    </source>
</evidence>
<evidence type="ECO:0008006" key="3">
    <source>
        <dbReference type="Google" id="ProtNLM"/>
    </source>
</evidence>
<dbReference type="SUPFAM" id="SSF56219">
    <property type="entry name" value="DNase I-like"/>
    <property type="match status" value="1"/>
</dbReference>
<keyword evidence="2" id="KW-1185">Reference proteome</keyword>
<feature type="non-terminal residue" evidence="1">
    <location>
        <position position="1"/>
    </location>
</feature>
<accession>A0AAU9Y4T8</accession>
<sequence length="127" mass="14393">LLNPSRRWLGRCFWSPASGRQGGVVTLISILIRSNGVDVNLVNIYAPTNLAERKIFFDSLHEFFIPSDAIIIGGDFNCYDNVLDKFGGNISIHKEYESLKNDFALVDVWRNLHPGAREFTWFNSSLS</sequence>
<organism evidence="1 2">
    <name type="scientific">Pocillopora meandrina</name>
    <dbReference type="NCBI Taxonomy" id="46732"/>
    <lineage>
        <taxon>Eukaryota</taxon>
        <taxon>Metazoa</taxon>
        <taxon>Cnidaria</taxon>
        <taxon>Anthozoa</taxon>
        <taxon>Hexacorallia</taxon>
        <taxon>Scleractinia</taxon>
        <taxon>Astrocoeniina</taxon>
        <taxon>Pocilloporidae</taxon>
        <taxon>Pocillopora</taxon>
    </lineage>
</organism>
<proteinExistence type="predicted"/>
<dbReference type="AlphaFoldDB" id="A0AAU9Y4T8"/>
<gene>
    <name evidence="1" type="ORF">PMEA_00009279</name>
</gene>
<protein>
    <recommendedName>
        <fullName evidence="3">Endonuclease/exonuclease/phosphatase domain-containing protein</fullName>
    </recommendedName>
</protein>